<dbReference type="InterPro" id="IPR022398">
    <property type="entry name" value="Peptidase_S8_His-AS"/>
</dbReference>
<evidence type="ECO:0000256" key="5">
    <source>
        <dbReference type="PROSITE-ProRule" id="PRU01240"/>
    </source>
</evidence>
<dbReference type="GO" id="GO:0004252">
    <property type="term" value="F:serine-type endopeptidase activity"/>
    <property type="evidence" value="ECO:0007669"/>
    <property type="project" value="UniProtKB-UniRule"/>
</dbReference>
<evidence type="ECO:0000256" key="3">
    <source>
        <dbReference type="ARBA" id="ARBA00022801"/>
    </source>
</evidence>
<dbReference type="InterPro" id="IPR036852">
    <property type="entry name" value="Peptidase_S8/S53_dom_sf"/>
</dbReference>
<protein>
    <submittedName>
        <fullName evidence="8">Subtilisin family serine protease</fullName>
    </submittedName>
</protein>
<dbReference type="PANTHER" id="PTHR43399">
    <property type="entry name" value="SUBTILISIN-RELATED"/>
    <property type="match status" value="1"/>
</dbReference>
<evidence type="ECO:0000259" key="7">
    <source>
        <dbReference type="SMART" id="SM00635"/>
    </source>
</evidence>
<dbReference type="InterPro" id="IPR034204">
    <property type="entry name" value="PfSUB1-like_cat_dom"/>
</dbReference>
<evidence type="ECO:0000256" key="1">
    <source>
        <dbReference type="ARBA" id="ARBA00011073"/>
    </source>
</evidence>
<dbReference type="InterPro" id="IPR023828">
    <property type="entry name" value="Peptidase_S8_Ser-AS"/>
</dbReference>
<dbReference type="PROSITE" id="PS00136">
    <property type="entry name" value="SUBTILASE_ASP"/>
    <property type="match status" value="1"/>
</dbReference>
<feature type="active site" description="Charge relay system" evidence="5">
    <location>
        <position position="399"/>
    </location>
</feature>
<evidence type="ECO:0000313" key="9">
    <source>
        <dbReference type="Proteomes" id="UP000273083"/>
    </source>
</evidence>
<keyword evidence="3 5" id="KW-0378">Hydrolase</keyword>
<dbReference type="Gene3D" id="2.60.40.1080">
    <property type="match status" value="1"/>
</dbReference>
<feature type="active site" description="Charge relay system" evidence="5">
    <location>
        <position position="235"/>
    </location>
</feature>
<dbReference type="EMBL" id="RJVG01000001">
    <property type="protein sequence ID" value="ROR31404.1"/>
    <property type="molecule type" value="Genomic_DNA"/>
</dbReference>
<dbReference type="InterPro" id="IPR008964">
    <property type="entry name" value="Invasin/intimin_cell_adhesion"/>
</dbReference>
<dbReference type="PROSITE" id="PS00138">
    <property type="entry name" value="SUBTILASE_SER"/>
    <property type="match status" value="1"/>
</dbReference>
<dbReference type="InterPro" id="IPR054399">
    <property type="entry name" value="Fervidolysin-like_N_prodom"/>
</dbReference>
<reference evidence="8 9" key="1">
    <citation type="submission" date="2018-11" db="EMBL/GenBank/DDBJ databases">
        <title>Genomic Encyclopedia of Type Strains, Phase IV (KMG-IV): sequencing the most valuable type-strain genomes for metagenomic binning, comparative biology and taxonomic classification.</title>
        <authorList>
            <person name="Goeker M."/>
        </authorList>
    </citation>
    <scope>NUCLEOTIDE SEQUENCE [LARGE SCALE GENOMIC DNA]</scope>
    <source>
        <strain evidence="8 9">DSM 26537</strain>
    </source>
</reference>
<dbReference type="PROSITE" id="PS00137">
    <property type="entry name" value="SUBTILASE_HIS"/>
    <property type="match status" value="1"/>
</dbReference>
<dbReference type="InterPro" id="IPR023827">
    <property type="entry name" value="Peptidase_S8_Asp-AS"/>
</dbReference>
<comment type="caution">
    <text evidence="8">The sequence shown here is derived from an EMBL/GenBank/DDBJ whole genome shotgun (WGS) entry which is preliminary data.</text>
</comment>
<dbReference type="Gene3D" id="3.40.50.200">
    <property type="entry name" value="Peptidase S8/S53 domain"/>
    <property type="match status" value="1"/>
</dbReference>
<dbReference type="Proteomes" id="UP000273083">
    <property type="component" value="Unassembled WGS sequence"/>
</dbReference>
<evidence type="ECO:0000256" key="6">
    <source>
        <dbReference type="RuleBase" id="RU003355"/>
    </source>
</evidence>
<keyword evidence="9" id="KW-1185">Reference proteome</keyword>
<dbReference type="PRINTS" id="PR00723">
    <property type="entry name" value="SUBTILISIN"/>
</dbReference>
<dbReference type="CDD" id="cd07473">
    <property type="entry name" value="Peptidases_S8_Subtilisin_like"/>
    <property type="match status" value="1"/>
</dbReference>
<evidence type="ECO:0000256" key="4">
    <source>
        <dbReference type="ARBA" id="ARBA00022825"/>
    </source>
</evidence>
<dbReference type="InterPro" id="IPR003343">
    <property type="entry name" value="Big_2"/>
</dbReference>
<evidence type="ECO:0000256" key="2">
    <source>
        <dbReference type="ARBA" id="ARBA00022670"/>
    </source>
</evidence>
<accession>A0A3N1XXT7</accession>
<dbReference type="PROSITE" id="PS51892">
    <property type="entry name" value="SUBTILASE"/>
    <property type="match status" value="1"/>
</dbReference>
<dbReference type="SMART" id="SM00635">
    <property type="entry name" value="BID_2"/>
    <property type="match status" value="1"/>
</dbReference>
<keyword evidence="2 5" id="KW-0645">Protease</keyword>
<dbReference type="Pfam" id="PF22148">
    <property type="entry name" value="Fervidolysin_NPro-like"/>
    <property type="match status" value="1"/>
</dbReference>
<dbReference type="InterPro" id="IPR000209">
    <property type="entry name" value="Peptidase_S8/S53_dom"/>
</dbReference>
<dbReference type="SUPFAM" id="SSF49373">
    <property type="entry name" value="Invasin/intimin cell-adhesion fragments"/>
    <property type="match status" value="1"/>
</dbReference>
<dbReference type="OrthoDB" id="9798386at2"/>
<organism evidence="8 9">
    <name type="scientific">Mobilisporobacter senegalensis</name>
    <dbReference type="NCBI Taxonomy" id="1329262"/>
    <lineage>
        <taxon>Bacteria</taxon>
        <taxon>Bacillati</taxon>
        <taxon>Bacillota</taxon>
        <taxon>Clostridia</taxon>
        <taxon>Lachnospirales</taxon>
        <taxon>Lachnospiraceae</taxon>
        <taxon>Mobilisporobacter</taxon>
    </lineage>
</organism>
<dbReference type="AlphaFoldDB" id="A0A3N1XXT7"/>
<dbReference type="InterPro" id="IPR015500">
    <property type="entry name" value="Peptidase_S8_subtilisin-rel"/>
</dbReference>
<name>A0A3N1XXT7_9FIRM</name>
<feature type="domain" description="BIG2" evidence="7">
    <location>
        <begin position="558"/>
        <end position="634"/>
    </location>
</feature>
<dbReference type="RefSeq" id="WP_123607512.1">
    <property type="nucleotide sequence ID" value="NZ_RJVG01000001.1"/>
</dbReference>
<sequence>MKKKTTKNLFILIAIIYLFNHISNISILPVNAEDFLDTGNDSITQVEEYESNEIIINYKDTIDHPDSNKTLASINDEGISELSDTSIIVELKNKSDLSEAIDILEADENIASIQPNYVYKTNAISEEPYYSLQWALENKGVFVDQFGTSSRIDLDMNVSDIPDDFTWNREVIVAVIDTGIANTHEDLKDSMWINPMEIAGDGIDNDSNGFVDDIYGWNFYSDSNVVYNRRTLDDHGTHVAGIVAASQNKYGIAGVASFANVKIMTLQALGGSEGSGSTESIIKGIQYAEKMGASICNISAGTYNNDIALQNSIKKSKMLFVVAAGNGDDDNKGLNNDTTPIYPASFNLDNIISVANLTCNGTLHPSSNYGINSVDIAAPGTSIWSTLAGNRYGYLSGTSMAAPMVTGVAALIYSHYDKITLTQVKAIILNSVKEVDGLNNKISSGGIPDAFAALNYTDEDLLNFDLTPPTIITSEKYLTNSYYKSLNITIKDNSNSLSSVRFAKGSRAKSYFNSLGTKLTLKNNIGTINVTDTSTYTIYAKDKAGNETIKVVKVTIVKPTKITTISKKTMKIGSIYHLKPTLYPANVRTGLTFRSTNKNVATIGLTQGKITARSKGTTTITVTTQNGLTAKFKLTVTK</sequence>
<dbReference type="Pfam" id="PF00082">
    <property type="entry name" value="Peptidase_S8"/>
    <property type="match status" value="1"/>
</dbReference>
<gene>
    <name evidence="8" type="ORF">EDD66_10120</name>
</gene>
<dbReference type="PANTHER" id="PTHR43399:SF4">
    <property type="entry name" value="CELL WALL-ASSOCIATED PROTEASE"/>
    <property type="match status" value="1"/>
</dbReference>
<keyword evidence="4 5" id="KW-0720">Serine protease</keyword>
<evidence type="ECO:0000313" key="8">
    <source>
        <dbReference type="EMBL" id="ROR31404.1"/>
    </source>
</evidence>
<dbReference type="GO" id="GO:0006508">
    <property type="term" value="P:proteolysis"/>
    <property type="evidence" value="ECO:0007669"/>
    <property type="project" value="UniProtKB-KW"/>
</dbReference>
<comment type="similarity">
    <text evidence="1 5 6">Belongs to the peptidase S8 family.</text>
</comment>
<proteinExistence type="inferred from homology"/>
<dbReference type="SUPFAM" id="SSF52743">
    <property type="entry name" value="Subtilisin-like"/>
    <property type="match status" value="1"/>
</dbReference>
<dbReference type="InterPro" id="IPR051048">
    <property type="entry name" value="Peptidase_S8/S53_subtilisin"/>
</dbReference>
<feature type="active site" description="Charge relay system" evidence="5">
    <location>
        <position position="177"/>
    </location>
</feature>
<dbReference type="Pfam" id="PF02368">
    <property type="entry name" value="Big_2"/>
    <property type="match status" value="1"/>
</dbReference>